<reference evidence="5" key="2">
    <citation type="submission" date="2014-05" db="EMBL/GenBank/DDBJ databases">
        <title>The genome and life-stage specific transcriptomes of Globodera pallida elucidate key aspects of plant parasitism by a cyst nematode.</title>
        <authorList>
            <person name="Cotton J.A."/>
            <person name="Lilley C.J."/>
            <person name="Jones L.M."/>
            <person name="Kikuchi T."/>
            <person name="Reid A.J."/>
            <person name="Thorpe P."/>
            <person name="Tsai I.J."/>
            <person name="Beasley H."/>
            <person name="Blok V."/>
            <person name="Cock P.J.A."/>
            <person name="Van den Akker S.E."/>
            <person name="Holroyd N."/>
            <person name="Hunt M."/>
            <person name="Mantelin S."/>
            <person name="Naghra H."/>
            <person name="Pain A."/>
            <person name="Palomares-Rius J.E."/>
            <person name="Zarowiecki M."/>
            <person name="Berriman M."/>
            <person name="Jones J.T."/>
            <person name="Urwin P.E."/>
        </authorList>
    </citation>
    <scope>NUCLEOTIDE SEQUENCE [LARGE SCALE GENOMIC DNA]</scope>
    <source>
        <strain evidence="5">Lindley</strain>
    </source>
</reference>
<evidence type="ECO:0000259" key="4">
    <source>
        <dbReference type="PROSITE" id="PS50206"/>
    </source>
</evidence>
<dbReference type="GO" id="GO:0004792">
    <property type="term" value="F:thiosulfate-cyanide sulfurtransferase activity"/>
    <property type="evidence" value="ECO:0007669"/>
    <property type="project" value="TreeGrafter"/>
</dbReference>
<sequence length="790" mass="87260">MVSIMRSEQTLRLIQLYHSNYPEIARNNQDADGRNLKLQMWAEITNELNRTFETAFSVEQFKKKVQNVQCTSRQKLFSGKRNLGEAEVEYLRLFESDKISVDTLTHRAKNRRVSINSADFLMLRERHHLGDYGANSDNIDEEVKIGVEEEGEDEEAEEGSTTGGATTGTATDGGGRGRLCGGGGEGMDGSGRGRMNGEEVEGRGGRMSEGAEEAINGGSGGGEVNESSAVTAALSTIGAMFGAYGGGAESAQMDAWTQQFLLAMSEEAQKQAEAKIGEQTGAIEETQEKGKEAEVEEKANEAIAMEEEAKKMKEEAEEKKEEAEEKKEEAEEKKEEAAEEKEEAKEEKEQAEEEKKEAEEKKEEAAEEKEEAEEEKKEAEERKEEAAQAEAASEMPPALSAADEIAKEGETFPEGAVAALADALRSAKLLVQNITLVVPGDSASLAALLNALIDTTLPAPVPINPHQSNFLVDVEQLHGWIKSGQNVKVLDASYEPDPGAVDHVQFYAEYYANWDKLIRDKKGRQYERSHIPGAVPFNVNIATYPSWNERQALYPADKFEQYVQRLGIDRGDRLVVYSRGPLGGLLHAARVWFLLRTYGHKDVRVLDGGLDTWRRADLPANDVEVETKLGNWKAHFRPELVATFEELTNAESDGFCILSRLNWFNFLDVRPRNEFFGLVGAQPFGPQRNRLPGTKPFPADELVQDGLLAPPAEIIRKLQQIGYSRGYQTIAMGNTADEASLALLALGQVQDTRAKLFNVRMGKCANAKVGNSQGGMEEIRRRAPYLISKN</sequence>
<dbReference type="SUPFAM" id="SSF52821">
    <property type="entry name" value="Rhodanese/Cell cycle control phosphatase"/>
    <property type="match status" value="2"/>
</dbReference>
<evidence type="ECO:0000256" key="1">
    <source>
        <dbReference type="ARBA" id="ARBA00022679"/>
    </source>
</evidence>
<dbReference type="Pfam" id="PF00581">
    <property type="entry name" value="Rhodanese"/>
    <property type="match status" value="1"/>
</dbReference>
<feature type="compositionally biased region" description="Basic and acidic residues" evidence="3">
    <location>
        <begin position="286"/>
        <end position="300"/>
    </location>
</feature>
<dbReference type="InterPro" id="IPR045078">
    <property type="entry name" value="TST/MPST-like"/>
</dbReference>
<dbReference type="PANTHER" id="PTHR11364:SF27">
    <property type="entry name" value="SULFURTRANSFERASE"/>
    <property type="match status" value="1"/>
</dbReference>
<evidence type="ECO:0000313" key="5">
    <source>
        <dbReference type="Proteomes" id="UP000050741"/>
    </source>
</evidence>
<accession>A0A183CHA1</accession>
<feature type="compositionally biased region" description="Basic and acidic residues" evidence="3">
    <location>
        <begin position="374"/>
        <end position="386"/>
    </location>
</feature>
<dbReference type="Gene3D" id="3.40.250.10">
    <property type="entry name" value="Rhodanese-like domain"/>
    <property type="match status" value="2"/>
</dbReference>
<evidence type="ECO:0000256" key="3">
    <source>
        <dbReference type="SAM" id="MobiDB-lite"/>
    </source>
</evidence>
<feature type="compositionally biased region" description="Basic and acidic residues" evidence="3">
    <location>
        <begin position="307"/>
        <end position="364"/>
    </location>
</feature>
<feature type="compositionally biased region" description="Acidic residues" evidence="3">
    <location>
        <begin position="148"/>
        <end position="158"/>
    </location>
</feature>
<dbReference type="PROSITE" id="PS50206">
    <property type="entry name" value="RHODANESE_3"/>
    <property type="match status" value="1"/>
</dbReference>
<organism evidence="5 6">
    <name type="scientific">Globodera pallida</name>
    <name type="common">Potato cyst nematode worm</name>
    <name type="synonym">Heterodera pallida</name>
    <dbReference type="NCBI Taxonomy" id="36090"/>
    <lineage>
        <taxon>Eukaryota</taxon>
        <taxon>Metazoa</taxon>
        <taxon>Ecdysozoa</taxon>
        <taxon>Nematoda</taxon>
        <taxon>Chromadorea</taxon>
        <taxon>Rhabditida</taxon>
        <taxon>Tylenchina</taxon>
        <taxon>Tylenchomorpha</taxon>
        <taxon>Tylenchoidea</taxon>
        <taxon>Heteroderidae</taxon>
        <taxon>Heteroderinae</taxon>
        <taxon>Globodera</taxon>
    </lineage>
</organism>
<evidence type="ECO:0000313" key="6">
    <source>
        <dbReference type="WBParaSite" id="GPLIN_001225700"/>
    </source>
</evidence>
<dbReference type="PANTHER" id="PTHR11364">
    <property type="entry name" value="THIOSULFATE SULFERTANSFERASE"/>
    <property type="match status" value="1"/>
</dbReference>
<feature type="region of interest" description="Disordered" evidence="3">
    <location>
        <begin position="148"/>
        <end position="225"/>
    </location>
</feature>
<dbReference type="SMART" id="SM00450">
    <property type="entry name" value="RHOD"/>
    <property type="match status" value="1"/>
</dbReference>
<evidence type="ECO:0000256" key="2">
    <source>
        <dbReference type="ARBA" id="ARBA00022737"/>
    </source>
</evidence>
<keyword evidence="5" id="KW-1185">Reference proteome</keyword>
<keyword evidence="1" id="KW-0808">Transferase</keyword>
<dbReference type="AlphaFoldDB" id="A0A183CHA1"/>
<feature type="region of interest" description="Disordered" evidence="3">
    <location>
        <begin position="272"/>
        <end position="398"/>
    </location>
</feature>
<reference evidence="5" key="1">
    <citation type="submission" date="2013-12" db="EMBL/GenBank/DDBJ databases">
        <authorList>
            <person name="Aslett M."/>
        </authorList>
    </citation>
    <scope>NUCLEOTIDE SEQUENCE [LARGE SCALE GENOMIC DNA]</scope>
    <source>
        <strain evidence="5">Lindley</strain>
    </source>
</reference>
<protein>
    <submittedName>
        <fullName evidence="6">Rhodanese domain-containing protein</fullName>
    </submittedName>
</protein>
<feature type="compositionally biased region" description="Basic and acidic residues" evidence="3">
    <location>
        <begin position="195"/>
        <end position="206"/>
    </location>
</feature>
<reference evidence="6" key="3">
    <citation type="submission" date="2016-06" db="UniProtKB">
        <authorList>
            <consortium name="WormBaseParasite"/>
        </authorList>
    </citation>
    <scope>IDENTIFICATION</scope>
</reference>
<dbReference type="Proteomes" id="UP000050741">
    <property type="component" value="Unassembled WGS sequence"/>
</dbReference>
<name>A0A183CHA1_GLOPA</name>
<dbReference type="CDD" id="cd01448">
    <property type="entry name" value="TST_Repeat_1"/>
    <property type="match status" value="1"/>
</dbReference>
<feature type="domain" description="Rhodanese" evidence="4">
    <location>
        <begin position="525"/>
        <end position="622"/>
    </location>
</feature>
<keyword evidence="2" id="KW-0677">Repeat</keyword>
<proteinExistence type="predicted"/>
<feature type="compositionally biased region" description="Gly residues" evidence="3">
    <location>
        <begin position="161"/>
        <end position="194"/>
    </location>
</feature>
<dbReference type="GO" id="GO:0005739">
    <property type="term" value="C:mitochondrion"/>
    <property type="evidence" value="ECO:0007669"/>
    <property type="project" value="TreeGrafter"/>
</dbReference>
<dbReference type="WBParaSite" id="GPLIN_001225700">
    <property type="protein sequence ID" value="GPLIN_001225700"/>
    <property type="gene ID" value="GPLIN_001225700"/>
</dbReference>
<dbReference type="InterPro" id="IPR001763">
    <property type="entry name" value="Rhodanese-like_dom"/>
</dbReference>
<dbReference type="InterPro" id="IPR036873">
    <property type="entry name" value="Rhodanese-like_dom_sf"/>
</dbReference>